<dbReference type="PANTHER" id="PTHR46401:SF8">
    <property type="entry name" value="BLL6006 PROTEIN"/>
    <property type="match status" value="1"/>
</dbReference>
<evidence type="ECO:0000313" key="3">
    <source>
        <dbReference type="EMBL" id="TPW29007.1"/>
    </source>
</evidence>
<evidence type="ECO:0000313" key="4">
    <source>
        <dbReference type="Proteomes" id="UP000320314"/>
    </source>
</evidence>
<organism evidence="3 4">
    <name type="scientific">Pararhizobium mangrovi</name>
    <dbReference type="NCBI Taxonomy" id="2590452"/>
    <lineage>
        <taxon>Bacteria</taxon>
        <taxon>Pseudomonadati</taxon>
        <taxon>Pseudomonadota</taxon>
        <taxon>Alphaproteobacteria</taxon>
        <taxon>Hyphomicrobiales</taxon>
        <taxon>Rhizobiaceae</taxon>
        <taxon>Rhizobium/Agrobacterium group</taxon>
        <taxon>Pararhizobium</taxon>
    </lineage>
</organism>
<proteinExistence type="predicted"/>
<dbReference type="Proteomes" id="UP000320314">
    <property type="component" value="Unassembled WGS sequence"/>
</dbReference>
<dbReference type="CDD" id="cd03809">
    <property type="entry name" value="GT4_MtfB-like"/>
    <property type="match status" value="1"/>
</dbReference>
<protein>
    <submittedName>
        <fullName evidence="3">Glycosyltransferase family 4 protein</fullName>
    </submittedName>
</protein>
<name>A0A506UB26_9HYPH</name>
<dbReference type="SUPFAM" id="SSF53756">
    <property type="entry name" value="UDP-Glycosyltransferase/glycogen phosphorylase"/>
    <property type="match status" value="1"/>
</dbReference>
<evidence type="ECO:0000259" key="2">
    <source>
        <dbReference type="Pfam" id="PF13439"/>
    </source>
</evidence>
<evidence type="ECO:0000259" key="1">
    <source>
        <dbReference type="Pfam" id="PF00534"/>
    </source>
</evidence>
<dbReference type="InterPro" id="IPR001296">
    <property type="entry name" value="Glyco_trans_1"/>
</dbReference>
<dbReference type="Pfam" id="PF00534">
    <property type="entry name" value="Glycos_transf_1"/>
    <property type="match status" value="1"/>
</dbReference>
<comment type="caution">
    <text evidence="3">The sequence shown here is derived from an EMBL/GenBank/DDBJ whole genome shotgun (WGS) entry which is preliminary data.</text>
</comment>
<keyword evidence="4" id="KW-1185">Reference proteome</keyword>
<dbReference type="RefSeq" id="WP_141166609.1">
    <property type="nucleotide sequence ID" value="NZ_VHLH01000013.1"/>
</dbReference>
<dbReference type="InterPro" id="IPR028098">
    <property type="entry name" value="Glyco_trans_4-like_N"/>
</dbReference>
<dbReference type="PANTHER" id="PTHR46401">
    <property type="entry name" value="GLYCOSYLTRANSFERASE WBBK-RELATED"/>
    <property type="match status" value="1"/>
</dbReference>
<keyword evidence="3" id="KW-0808">Transferase</keyword>
<gene>
    <name evidence="3" type="ORF">FJU11_08485</name>
</gene>
<accession>A0A506UB26</accession>
<feature type="domain" description="Glycosyltransferase subfamily 4-like N-terminal" evidence="2">
    <location>
        <begin position="103"/>
        <end position="171"/>
    </location>
</feature>
<dbReference type="Pfam" id="PF13439">
    <property type="entry name" value="Glyco_transf_4"/>
    <property type="match status" value="1"/>
</dbReference>
<dbReference type="AlphaFoldDB" id="A0A506UB26"/>
<sequence length="377" mass="41617">MRIGLNGTCFDARPSGANQRFRGLYGALIRQCPDIEFVIYESRNFAVSTWFADASNVMVRKTCLKSGVKRGALGAGRHLHGMIAGDRLDLYNGFNLPLVDTADCCPSILTVHDLRRLQPERPLLVRSAYALFLRKAFARAACIITVSQAIREEILAFMPQMRVEVVYNGVDAPASIPEMHRPDAPPGGVAAVDRVPLILSVGHLEQRKNFPALVEAVARLRLAKRSVKLAIVGRDNGARHELLAAIARCRVADDVTIFENIGEAGLRELYRAASVFVMPSTYEGFGIPILEAMAAGTPMALSAIPAFTEITQCRGRYFDPSDPADISRVVVQIIDNPSVRKDLVDYGYARVGDFRFDALARQLEAIMRETVRIRGYR</sequence>
<feature type="domain" description="Glycosyl transferase family 1" evidence="1">
    <location>
        <begin position="194"/>
        <end position="349"/>
    </location>
</feature>
<dbReference type="GO" id="GO:0016757">
    <property type="term" value="F:glycosyltransferase activity"/>
    <property type="evidence" value="ECO:0007669"/>
    <property type="project" value="InterPro"/>
</dbReference>
<dbReference type="OrthoDB" id="9801609at2"/>
<reference evidence="3 4" key="1">
    <citation type="submission" date="2019-06" db="EMBL/GenBank/DDBJ databases">
        <authorList>
            <person name="Li M."/>
        </authorList>
    </citation>
    <scope>NUCLEOTIDE SEQUENCE [LARGE SCALE GENOMIC DNA]</scope>
    <source>
        <strain evidence="3 4">BGMRC6574</strain>
    </source>
</reference>
<dbReference type="EMBL" id="VHLH01000013">
    <property type="protein sequence ID" value="TPW29007.1"/>
    <property type="molecule type" value="Genomic_DNA"/>
</dbReference>
<dbReference type="Gene3D" id="3.40.50.2000">
    <property type="entry name" value="Glycogen Phosphorylase B"/>
    <property type="match status" value="2"/>
</dbReference>